<evidence type="ECO:0000313" key="2">
    <source>
        <dbReference type="EMBL" id="SVD49509.1"/>
    </source>
</evidence>
<feature type="domain" description="SNF2 N-terminal" evidence="1">
    <location>
        <begin position="190"/>
        <end position="265"/>
    </location>
</feature>
<dbReference type="EMBL" id="UINC01154303">
    <property type="protein sequence ID" value="SVD49509.1"/>
    <property type="molecule type" value="Genomic_DNA"/>
</dbReference>
<dbReference type="InterPro" id="IPR000330">
    <property type="entry name" value="SNF2_N"/>
</dbReference>
<name>A0A382VSK6_9ZZZZ</name>
<organism evidence="2">
    <name type="scientific">marine metagenome</name>
    <dbReference type="NCBI Taxonomy" id="408172"/>
    <lineage>
        <taxon>unclassified sequences</taxon>
        <taxon>metagenomes</taxon>
        <taxon>ecological metagenomes</taxon>
    </lineage>
</organism>
<dbReference type="Pfam" id="PF00176">
    <property type="entry name" value="SNF2-rel_dom"/>
    <property type="match status" value="1"/>
</dbReference>
<proteinExistence type="predicted"/>
<dbReference type="PANTHER" id="PTHR10799">
    <property type="entry name" value="SNF2/RAD54 HELICASE FAMILY"/>
    <property type="match status" value="1"/>
</dbReference>
<reference evidence="2" key="1">
    <citation type="submission" date="2018-05" db="EMBL/GenBank/DDBJ databases">
        <authorList>
            <person name="Lanie J.A."/>
            <person name="Ng W.-L."/>
            <person name="Kazmierczak K.M."/>
            <person name="Andrzejewski T.M."/>
            <person name="Davidsen T.M."/>
            <person name="Wayne K.J."/>
            <person name="Tettelin H."/>
            <person name="Glass J.I."/>
            <person name="Rusch D."/>
            <person name="Podicherti R."/>
            <person name="Tsui H.-C.T."/>
            <person name="Winkler M.E."/>
        </authorList>
    </citation>
    <scope>NUCLEOTIDE SEQUENCE</scope>
</reference>
<sequence length="282" mass="32767">KTREEFVRNPKSYLKQRLEKNYDEPLLENLFVETLEYSQKVLGIGEYERPNLPWVKVEKEQWIPDEYNIPIGDGFINIKKEDIEDIKNYVQEGLEKGESEISWRDKKIPANSEVLETLQKLSSFIKPDAKKKDEEKQSIKTDRKEEEKGGKSIVLKIEENLLMVGFRKEPQKRPFELKTDIGVISSLKKHQGEGLEWLSKAWHQGLPGVLLADDMGIGKTLQGICFITRIINAIREKLLEKRPILIVAPTGLLANWDEEFRKHLDDTFYKSLNILKAYGNEL</sequence>
<protein>
    <recommendedName>
        <fullName evidence="1">SNF2 N-terminal domain-containing protein</fullName>
    </recommendedName>
</protein>
<accession>A0A382VSK6</accession>
<dbReference type="SUPFAM" id="SSF52540">
    <property type="entry name" value="P-loop containing nucleoside triphosphate hydrolases"/>
    <property type="match status" value="1"/>
</dbReference>
<feature type="non-terminal residue" evidence="2">
    <location>
        <position position="1"/>
    </location>
</feature>
<dbReference type="AlphaFoldDB" id="A0A382VSK6"/>
<dbReference type="InterPro" id="IPR038718">
    <property type="entry name" value="SNF2-like_sf"/>
</dbReference>
<dbReference type="Gene3D" id="3.40.50.10810">
    <property type="entry name" value="Tandem AAA-ATPase domain"/>
    <property type="match status" value="1"/>
</dbReference>
<gene>
    <name evidence="2" type="ORF">METZ01_LOCUS402363</name>
</gene>
<dbReference type="InterPro" id="IPR027417">
    <property type="entry name" value="P-loop_NTPase"/>
</dbReference>
<dbReference type="GO" id="GO:0005524">
    <property type="term" value="F:ATP binding"/>
    <property type="evidence" value="ECO:0007669"/>
    <property type="project" value="InterPro"/>
</dbReference>
<evidence type="ECO:0000259" key="1">
    <source>
        <dbReference type="Pfam" id="PF00176"/>
    </source>
</evidence>
<feature type="non-terminal residue" evidence="2">
    <location>
        <position position="282"/>
    </location>
</feature>